<sequence>MNVRPPLPPELSGRSFAIREARSAGVGRSRLAAADLVAPTRGIRVPWGVAMTPAEIVRPVLALMPDAVASFTTAARIWGFPLPLSQERDSAIHVTRPSRTPGSIRPGVVCHRMRLSEADILVADGVPITSRERTWLDLASVLPHEYVVAIGDFLVCEHPRGFPVPREPLVGIEALRAFVESRRRVRGLPAARAALDLVRVGSDSVPETLLRLAEAEAGLPEPTLNYVIRTPDGRPVAWPDQAFVGPRLALQYDGEHHRSAEQQARDNWRNRGVADVGWDQLIVSAADVARRGWDGVAELVRARLSRLEAQGVGSSRSPHPRELLG</sequence>
<dbReference type="EMBL" id="JBDFRB010000025">
    <property type="protein sequence ID" value="MEN2746024.1"/>
    <property type="molecule type" value="Genomic_DNA"/>
</dbReference>
<dbReference type="Proteomes" id="UP001422074">
    <property type="component" value="Unassembled WGS sequence"/>
</dbReference>
<name>A0ABU9X3J6_9MICC</name>
<keyword evidence="2" id="KW-1185">Reference proteome</keyword>
<reference evidence="1 2" key="1">
    <citation type="submission" date="2024-05" db="EMBL/GenBank/DDBJ databases">
        <title>Sinomonas sp. nov., isolated from a waste landfill.</title>
        <authorList>
            <person name="Zhao Y."/>
        </authorList>
    </citation>
    <scope>NUCLEOTIDE SEQUENCE [LARGE SCALE GENOMIC DNA]</scope>
    <source>
        <strain evidence="1 2">CCTCC AB2014300</strain>
    </source>
</reference>
<proteinExistence type="predicted"/>
<evidence type="ECO:0000313" key="2">
    <source>
        <dbReference type="Proteomes" id="UP001422074"/>
    </source>
</evidence>
<dbReference type="RefSeq" id="WP_345886625.1">
    <property type="nucleotide sequence ID" value="NZ_JBDFRB010000025.1"/>
</dbReference>
<evidence type="ECO:0000313" key="1">
    <source>
        <dbReference type="EMBL" id="MEN2746024.1"/>
    </source>
</evidence>
<accession>A0ABU9X3J6</accession>
<organism evidence="1 2">
    <name type="scientific">Sinomonas halotolerans</name>
    <dbReference type="NCBI Taxonomy" id="1644133"/>
    <lineage>
        <taxon>Bacteria</taxon>
        <taxon>Bacillati</taxon>
        <taxon>Actinomycetota</taxon>
        <taxon>Actinomycetes</taxon>
        <taxon>Micrococcales</taxon>
        <taxon>Micrococcaceae</taxon>
        <taxon>Sinomonas</taxon>
    </lineage>
</organism>
<comment type="caution">
    <text evidence="1">The sequence shown here is derived from an EMBL/GenBank/DDBJ whole genome shotgun (WGS) entry which is preliminary data.</text>
</comment>
<gene>
    <name evidence="1" type="ORF">ABCQ75_15985</name>
</gene>
<evidence type="ECO:0008006" key="3">
    <source>
        <dbReference type="Google" id="ProtNLM"/>
    </source>
</evidence>
<protein>
    <recommendedName>
        <fullName evidence="3">DUF559 domain-containing protein</fullName>
    </recommendedName>
</protein>